<dbReference type="AlphaFoldDB" id="A0A7X1E8J5"/>
<sequence length="182" mass="19888">MDSLESAKDFLSNLGPLPIVAGLAVLVFLLIGLRLVFKKPPSHLTAFSGDTGSVMVSRKALQELIKSACMLEEWVEAARPVIKVKDNQLTARVELRLASPENLKAVCERVQDHITTLLHKSLSFDQIGNIQIVVKSFGNNESEEGPNQEHLRTESEISPSAPATENTASPEEAAETKKETEN</sequence>
<feature type="transmembrane region" description="Helical" evidence="2">
    <location>
        <begin position="15"/>
        <end position="37"/>
    </location>
</feature>
<organism evidence="3 4">
    <name type="scientific">Pelagicoccus albus</name>
    <dbReference type="NCBI Taxonomy" id="415222"/>
    <lineage>
        <taxon>Bacteria</taxon>
        <taxon>Pseudomonadati</taxon>
        <taxon>Verrucomicrobiota</taxon>
        <taxon>Opitutia</taxon>
        <taxon>Puniceicoccales</taxon>
        <taxon>Pelagicoccaceae</taxon>
        <taxon>Pelagicoccus</taxon>
    </lineage>
</organism>
<evidence type="ECO:0008006" key="5">
    <source>
        <dbReference type="Google" id="ProtNLM"/>
    </source>
</evidence>
<dbReference type="EMBL" id="JACHVC010000012">
    <property type="protein sequence ID" value="MBC2606336.1"/>
    <property type="molecule type" value="Genomic_DNA"/>
</dbReference>
<dbReference type="Proteomes" id="UP000526501">
    <property type="component" value="Unassembled WGS sequence"/>
</dbReference>
<accession>A0A7X1E8J5</accession>
<evidence type="ECO:0000256" key="2">
    <source>
        <dbReference type="SAM" id="Phobius"/>
    </source>
</evidence>
<reference evidence="3 4" key="1">
    <citation type="submission" date="2020-07" db="EMBL/GenBank/DDBJ databases">
        <authorList>
            <person name="Feng X."/>
        </authorList>
    </citation>
    <scope>NUCLEOTIDE SEQUENCE [LARGE SCALE GENOMIC DNA]</scope>
    <source>
        <strain evidence="3 4">JCM23202</strain>
    </source>
</reference>
<name>A0A7X1E8J5_9BACT</name>
<evidence type="ECO:0000256" key="1">
    <source>
        <dbReference type="SAM" id="MobiDB-lite"/>
    </source>
</evidence>
<keyword evidence="2" id="KW-0472">Membrane</keyword>
<feature type="compositionally biased region" description="Polar residues" evidence="1">
    <location>
        <begin position="156"/>
        <end position="169"/>
    </location>
</feature>
<keyword evidence="2" id="KW-0812">Transmembrane</keyword>
<comment type="caution">
    <text evidence="3">The sequence shown here is derived from an EMBL/GenBank/DDBJ whole genome shotgun (WGS) entry which is preliminary data.</text>
</comment>
<protein>
    <recommendedName>
        <fullName evidence="5">Alkaline shock response membrane anchor protein AmaP</fullName>
    </recommendedName>
</protein>
<evidence type="ECO:0000313" key="3">
    <source>
        <dbReference type="EMBL" id="MBC2606336.1"/>
    </source>
</evidence>
<proteinExistence type="predicted"/>
<dbReference type="RefSeq" id="WP_185660219.1">
    <property type="nucleotide sequence ID" value="NZ_CAWPOO010000012.1"/>
</dbReference>
<gene>
    <name evidence="3" type="ORF">H5P27_09795</name>
</gene>
<feature type="region of interest" description="Disordered" evidence="1">
    <location>
        <begin position="139"/>
        <end position="182"/>
    </location>
</feature>
<evidence type="ECO:0000313" key="4">
    <source>
        <dbReference type="Proteomes" id="UP000526501"/>
    </source>
</evidence>
<keyword evidence="2" id="KW-1133">Transmembrane helix</keyword>
<keyword evidence="4" id="KW-1185">Reference proteome</keyword>